<feature type="domain" description="DUF6651" evidence="2">
    <location>
        <begin position="123"/>
        <end position="226"/>
    </location>
</feature>
<evidence type="ECO:0000313" key="3">
    <source>
        <dbReference type="EMBL" id="AKJ28831.1"/>
    </source>
</evidence>
<sequence length="265" mass="27864">MKLKLTPEGHAVVVDGKPVYVHDDGKEIPFDAVGTVARISALNAEARGHREAKEAAEAKAKAFDGLDPEAARKAVETVKNIDDKKLVDAGQVEQVRAAAVKAYEDRLKAAETTHASQLNELNSKLEKVVGQLHGELIGGNFARSKFIADKVAIPADMVQAAFGRNFKVEDGKVAAYDNAGNRIFSRTRPGDPNVDFDEALEILVDSYPHKAAILKGSGASGGGAQGGSGAGGKKTYTRAQIDNMSPADAMAASKAIRSGEAVISD</sequence>
<organism evidence="3 4">
    <name type="scientific">Caldimonas brevitalea</name>
    <dbReference type="NCBI Taxonomy" id="413882"/>
    <lineage>
        <taxon>Bacteria</taxon>
        <taxon>Pseudomonadati</taxon>
        <taxon>Pseudomonadota</taxon>
        <taxon>Betaproteobacteria</taxon>
        <taxon>Burkholderiales</taxon>
        <taxon>Sphaerotilaceae</taxon>
        <taxon>Caldimonas</taxon>
    </lineage>
</organism>
<protein>
    <recommendedName>
        <fullName evidence="2">DUF6651 domain-containing protein</fullName>
    </recommendedName>
</protein>
<evidence type="ECO:0000256" key="1">
    <source>
        <dbReference type="SAM" id="MobiDB-lite"/>
    </source>
</evidence>
<dbReference type="AlphaFoldDB" id="A0A0G3BNA6"/>
<dbReference type="PATRIC" id="fig|413882.6.peg.2246"/>
<evidence type="ECO:0000259" key="2">
    <source>
        <dbReference type="Pfam" id="PF20356"/>
    </source>
</evidence>
<accession>A0A0G3BNA6</accession>
<proteinExistence type="predicted"/>
<dbReference type="EMBL" id="CP011371">
    <property type="protein sequence ID" value="AKJ28831.1"/>
    <property type="molecule type" value="Genomic_DNA"/>
</dbReference>
<dbReference type="Proteomes" id="UP000035352">
    <property type="component" value="Chromosome"/>
</dbReference>
<dbReference type="KEGG" id="pbh:AAW51_2140"/>
<evidence type="ECO:0000313" key="4">
    <source>
        <dbReference type="Proteomes" id="UP000035352"/>
    </source>
</evidence>
<name>A0A0G3BNA6_9BURK</name>
<dbReference type="OrthoDB" id="5465243at2"/>
<dbReference type="Pfam" id="PF20356">
    <property type="entry name" value="DUF6651"/>
    <property type="match status" value="1"/>
</dbReference>
<dbReference type="InterPro" id="IPR046593">
    <property type="entry name" value="DUF6651"/>
</dbReference>
<dbReference type="STRING" id="413882.AAW51_2140"/>
<feature type="region of interest" description="Disordered" evidence="1">
    <location>
        <begin position="218"/>
        <end position="237"/>
    </location>
</feature>
<feature type="compositionally biased region" description="Gly residues" evidence="1">
    <location>
        <begin position="218"/>
        <end position="232"/>
    </location>
</feature>
<reference evidence="3 4" key="1">
    <citation type="submission" date="2015-05" db="EMBL/GenBank/DDBJ databases">
        <authorList>
            <person name="Tang B."/>
            <person name="Yu Y."/>
        </authorList>
    </citation>
    <scope>NUCLEOTIDE SEQUENCE [LARGE SCALE GENOMIC DNA]</scope>
    <source>
        <strain evidence="3 4">DSM 7029</strain>
    </source>
</reference>
<gene>
    <name evidence="3" type="ORF">AAW51_2140</name>
</gene>
<keyword evidence="4" id="KW-1185">Reference proteome</keyword>